<dbReference type="FunFam" id="1.20.1740.10:FF:000006">
    <property type="entry name" value="General amino acid permease"/>
    <property type="match status" value="1"/>
</dbReference>
<proteinExistence type="inferred from homology"/>
<sequence>MDLNNKHITSNSFLYARNSNISSLDDDDDNQPPPLVLPWSKPPKKKTSTEKIIHSSFSVYEDETFILNDLDHSETTTEESYDLHNHNSQQQQEQRTTKVKRTLKPRHISMIALGGTIGSGLFVATSTPLSIAGPVNSLIAYIFMGTLVYSVAQSLGEMATFIPVTSSLTVFSKRFLSPALGVSNGYMYWFSWVITFALELSIVGQIIEFWTDAVPLAAWISIFWVILVSINMFPVKYYGEIEFWISSIKVVSIVGFIIYAFIMVCGGGPLGAIGFRYWRNPGPWGPGHLFPGTPKGRFLGWVSSLINSTFTYQGTELVGISAGESRNPRKAVPKAINVVFFRILIFYVLSLLFLGLLVPFNDPKLSSKTSYVASSPFIIAIENCKTKGLPDLFNAIILMTIISAGNSNVYVSSRILYSLSKNGVSPRIFSRTNKYGVPHWAVLFSGSFGALGYLASTENGISAFNWLLNITAVAGLFAWLFISISHIRFMQALKSRGISRDSLPFKAYLMPYSAYYAAGFSILIIFINGYESFVGGFSVSAFFTAYISAIIFVCLWICFQVYFKSWKIFIPLHEIDIDTDRREIDAMVWDDEPEKNFCEKIWDFLF</sequence>
<evidence type="ECO:0000256" key="6">
    <source>
        <dbReference type="ARBA" id="ARBA00022989"/>
    </source>
</evidence>
<keyword evidence="4 9" id="KW-0812">Transmembrane</keyword>
<accession>A0A9P8TLD1</accession>
<comment type="caution">
    <text evidence="11">The sequence shown here is derived from an EMBL/GenBank/DDBJ whole genome shotgun (WGS) entry which is preliminary data.</text>
</comment>
<feature type="transmembrane region" description="Helical" evidence="9">
    <location>
        <begin position="138"/>
        <end position="165"/>
    </location>
</feature>
<dbReference type="InterPro" id="IPR050524">
    <property type="entry name" value="APC_YAT"/>
</dbReference>
<gene>
    <name evidence="11" type="ORF">WICPIJ_005170</name>
</gene>
<keyword evidence="5" id="KW-0029">Amino-acid transport</keyword>
<dbReference type="OrthoDB" id="3900342at2759"/>
<evidence type="ECO:0000256" key="8">
    <source>
        <dbReference type="SAM" id="MobiDB-lite"/>
    </source>
</evidence>
<dbReference type="PROSITE" id="PS00218">
    <property type="entry name" value="AMINO_ACID_PERMEASE_1"/>
    <property type="match status" value="1"/>
</dbReference>
<keyword evidence="7 9" id="KW-0472">Membrane</keyword>
<feature type="region of interest" description="Disordered" evidence="8">
    <location>
        <begin position="76"/>
        <end position="100"/>
    </location>
</feature>
<reference evidence="11" key="2">
    <citation type="submission" date="2021-01" db="EMBL/GenBank/DDBJ databases">
        <authorList>
            <person name="Schikora-Tamarit M.A."/>
        </authorList>
    </citation>
    <scope>NUCLEOTIDE SEQUENCE</scope>
    <source>
        <strain evidence="11">CBS2887</strain>
    </source>
</reference>
<dbReference type="PIRSF" id="PIRSF006060">
    <property type="entry name" value="AA_transporter"/>
    <property type="match status" value="1"/>
</dbReference>
<keyword evidence="12" id="KW-1185">Reference proteome</keyword>
<dbReference type="Gene3D" id="1.20.1740.10">
    <property type="entry name" value="Amino acid/polyamine transporter I"/>
    <property type="match status" value="1"/>
</dbReference>
<protein>
    <recommendedName>
        <fullName evidence="10">Amino acid permease/ SLC12A domain-containing protein</fullName>
    </recommendedName>
</protein>
<evidence type="ECO:0000256" key="9">
    <source>
        <dbReference type="SAM" id="Phobius"/>
    </source>
</evidence>
<feature type="transmembrane region" description="Helical" evidence="9">
    <location>
        <begin position="216"/>
        <end position="238"/>
    </location>
</feature>
<keyword evidence="3" id="KW-0813">Transport</keyword>
<dbReference type="PANTHER" id="PTHR43341">
    <property type="entry name" value="AMINO ACID PERMEASE"/>
    <property type="match status" value="1"/>
</dbReference>
<evidence type="ECO:0000256" key="4">
    <source>
        <dbReference type="ARBA" id="ARBA00022692"/>
    </source>
</evidence>
<evidence type="ECO:0000313" key="11">
    <source>
        <dbReference type="EMBL" id="KAH3683853.1"/>
    </source>
</evidence>
<dbReference type="InterPro" id="IPR004841">
    <property type="entry name" value="AA-permease/SLC12A_dom"/>
</dbReference>
<feature type="transmembrane region" description="Helical" evidence="9">
    <location>
        <begin position="508"/>
        <end position="527"/>
    </location>
</feature>
<feature type="transmembrane region" description="Helical" evidence="9">
    <location>
        <begin position="533"/>
        <end position="559"/>
    </location>
</feature>
<comment type="subcellular location">
    <subcellularLocation>
        <location evidence="1">Membrane</location>
        <topology evidence="1">Multi-pass membrane protein</topology>
    </subcellularLocation>
</comment>
<dbReference type="EMBL" id="JAEUBG010002907">
    <property type="protein sequence ID" value="KAH3683853.1"/>
    <property type="molecule type" value="Genomic_DNA"/>
</dbReference>
<dbReference type="AlphaFoldDB" id="A0A9P8TLD1"/>
<evidence type="ECO:0000256" key="7">
    <source>
        <dbReference type="ARBA" id="ARBA00023136"/>
    </source>
</evidence>
<dbReference type="Proteomes" id="UP000774326">
    <property type="component" value="Unassembled WGS sequence"/>
</dbReference>
<name>A0A9P8TLD1_WICPI</name>
<reference evidence="11" key="1">
    <citation type="journal article" date="2021" name="Open Biol.">
        <title>Shared evolutionary footprints suggest mitochondrial oxidative damage underlies multiple complex I losses in fungi.</title>
        <authorList>
            <person name="Schikora-Tamarit M.A."/>
            <person name="Marcet-Houben M."/>
            <person name="Nosek J."/>
            <person name="Gabaldon T."/>
        </authorList>
    </citation>
    <scope>NUCLEOTIDE SEQUENCE</scope>
    <source>
        <strain evidence="11">CBS2887</strain>
    </source>
</reference>
<dbReference type="GO" id="GO:0016020">
    <property type="term" value="C:membrane"/>
    <property type="evidence" value="ECO:0007669"/>
    <property type="project" value="UniProtKB-SubCell"/>
</dbReference>
<dbReference type="InterPro" id="IPR004840">
    <property type="entry name" value="Amino_acid_permease_CS"/>
</dbReference>
<feature type="transmembrane region" description="Helical" evidence="9">
    <location>
        <begin position="466"/>
        <end position="487"/>
    </location>
</feature>
<feature type="transmembrane region" description="Helical" evidence="9">
    <location>
        <begin position="339"/>
        <end position="360"/>
    </location>
</feature>
<comment type="similarity">
    <text evidence="2">Belongs to the amino acid-polyamine-organocation (APC) superfamily. YAT (TC 2.A.3.10) family.</text>
</comment>
<evidence type="ECO:0000313" key="12">
    <source>
        <dbReference type="Proteomes" id="UP000774326"/>
    </source>
</evidence>
<organism evidence="11 12">
    <name type="scientific">Wickerhamomyces pijperi</name>
    <name type="common">Yeast</name>
    <name type="synonym">Pichia pijperi</name>
    <dbReference type="NCBI Taxonomy" id="599730"/>
    <lineage>
        <taxon>Eukaryota</taxon>
        <taxon>Fungi</taxon>
        <taxon>Dikarya</taxon>
        <taxon>Ascomycota</taxon>
        <taxon>Saccharomycotina</taxon>
        <taxon>Saccharomycetes</taxon>
        <taxon>Phaffomycetales</taxon>
        <taxon>Wickerhamomycetaceae</taxon>
        <taxon>Wickerhamomyces</taxon>
    </lineage>
</organism>
<feature type="compositionally biased region" description="Basic and acidic residues" evidence="8">
    <location>
        <begin position="76"/>
        <end position="85"/>
    </location>
</feature>
<evidence type="ECO:0000259" key="10">
    <source>
        <dbReference type="Pfam" id="PF00324"/>
    </source>
</evidence>
<evidence type="ECO:0000256" key="3">
    <source>
        <dbReference type="ARBA" id="ARBA00022448"/>
    </source>
</evidence>
<feature type="transmembrane region" description="Helical" evidence="9">
    <location>
        <begin position="186"/>
        <end position="210"/>
    </location>
</feature>
<feature type="region of interest" description="Disordered" evidence="8">
    <location>
        <begin position="21"/>
        <end position="46"/>
    </location>
</feature>
<dbReference type="PANTHER" id="PTHR43341:SF4">
    <property type="entry name" value="ARGININE PERMEASE CAN1-RELATED"/>
    <property type="match status" value="1"/>
</dbReference>
<dbReference type="Pfam" id="PF00324">
    <property type="entry name" value="AA_permease"/>
    <property type="match status" value="1"/>
</dbReference>
<dbReference type="InterPro" id="IPR004762">
    <property type="entry name" value="Amino_acid_permease_fungi"/>
</dbReference>
<evidence type="ECO:0000256" key="1">
    <source>
        <dbReference type="ARBA" id="ARBA00004141"/>
    </source>
</evidence>
<evidence type="ECO:0000256" key="5">
    <source>
        <dbReference type="ARBA" id="ARBA00022970"/>
    </source>
</evidence>
<feature type="transmembrane region" description="Helical" evidence="9">
    <location>
        <begin position="250"/>
        <end position="278"/>
    </location>
</feature>
<keyword evidence="6 9" id="KW-1133">Transmembrane helix</keyword>
<evidence type="ECO:0000256" key="2">
    <source>
        <dbReference type="ARBA" id="ARBA00006983"/>
    </source>
</evidence>
<feature type="transmembrane region" description="Helical" evidence="9">
    <location>
        <begin position="108"/>
        <end position="132"/>
    </location>
</feature>
<dbReference type="NCBIfam" id="TIGR00913">
    <property type="entry name" value="2A0310"/>
    <property type="match status" value="1"/>
</dbReference>
<feature type="domain" description="Amino acid permease/ SLC12A" evidence="10">
    <location>
        <begin position="107"/>
        <end position="568"/>
    </location>
</feature>
<feature type="transmembrane region" description="Helical" evidence="9">
    <location>
        <begin position="437"/>
        <end position="454"/>
    </location>
</feature>
<dbReference type="GO" id="GO:0015171">
    <property type="term" value="F:amino acid transmembrane transporter activity"/>
    <property type="evidence" value="ECO:0007669"/>
    <property type="project" value="TreeGrafter"/>
</dbReference>